<keyword evidence="5 7" id="KW-0472">Membrane</keyword>
<gene>
    <name evidence="8" type="ORF">EKO27_g10612</name>
</gene>
<dbReference type="GO" id="GO:0005886">
    <property type="term" value="C:plasma membrane"/>
    <property type="evidence" value="ECO:0007669"/>
    <property type="project" value="TreeGrafter"/>
</dbReference>
<proteinExistence type="predicted"/>
<dbReference type="AlphaFoldDB" id="A0A439CQW4"/>
<accession>A0A439CQW4</accession>
<evidence type="ECO:0000313" key="8">
    <source>
        <dbReference type="EMBL" id="RWA04492.1"/>
    </source>
</evidence>
<keyword evidence="3 7" id="KW-0812">Transmembrane</keyword>
<evidence type="ECO:0000256" key="4">
    <source>
        <dbReference type="ARBA" id="ARBA00022989"/>
    </source>
</evidence>
<evidence type="ECO:0000256" key="5">
    <source>
        <dbReference type="ARBA" id="ARBA00023136"/>
    </source>
</evidence>
<keyword evidence="2" id="KW-0813">Transport</keyword>
<sequence length="337" mass="36338">MDANDISKSASPDGSRSTSRQEDAKELYLNNTDPAVSTVDEDVPYTVFTKWEKRSINLQSSFAAMFSTLSSYIYFPALVPMAKDLHVSVALINLTVTSYLIIAAVAPAFMGDLADQGGRRPVYILMFFLMLGANVVMYAITYAVKLTLQTSLGAQALQIYQLNYLDGGLVYLPSGVAGGIGSYMTDRNYRKAKSRLSSDMNVDSSNHLNNESLIKLRLTGMYLLVIVTAAGTVGYGWALATKAHISVMLILQFLTGMTTASTFTMTSTLLTDLNADRSATAQGASSIVRGLLAAAATASVEPLAESVGLGWCFVVYAVVVLINLPLSWGLQYYGNRL</sequence>
<evidence type="ECO:0000256" key="1">
    <source>
        <dbReference type="ARBA" id="ARBA00004141"/>
    </source>
</evidence>
<reference evidence="8 9" key="1">
    <citation type="submission" date="2018-12" db="EMBL/GenBank/DDBJ databases">
        <title>Draft genome sequence of Xylaria grammica IHI A82.</title>
        <authorList>
            <person name="Buettner E."/>
            <person name="Kellner H."/>
        </authorList>
    </citation>
    <scope>NUCLEOTIDE SEQUENCE [LARGE SCALE GENOMIC DNA]</scope>
    <source>
        <strain evidence="8 9">IHI A82</strain>
    </source>
</reference>
<evidence type="ECO:0000256" key="6">
    <source>
        <dbReference type="SAM" id="MobiDB-lite"/>
    </source>
</evidence>
<keyword evidence="9" id="KW-1185">Reference proteome</keyword>
<comment type="caution">
    <text evidence="8">The sequence shown here is derived from an EMBL/GenBank/DDBJ whole genome shotgun (WGS) entry which is preliminary data.</text>
</comment>
<feature type="compositionally biased region" description="Polar residues" evidence="6">
    <location>
        <begin position="1"/>
        <end position="18"/>
    </location>
</feature>
<feature type="transmembrane region" description="Helical" evidence="7">
    <location>
        <begin position="122"/>
        <end position="144"/>
    </location>
</feature>
<organism evidence="8 9">
    <name type="scientific">Xylaria grammica</name>
    <dbReference type="NCBI Taxonomy" id="363999"/>
    <lineage>
        <taxon>Eukaryota</taxon>
        <taxon>Fungi</taxon>
        <taxon>Dikarya</taxon>
        <taxon>Ascomycota</taxon>
        <taxon>Pezizomycotina</taxon>
        <taxon>Sordariomycetes</taxon>
        <taxon>Xylariomycetidae</taxon>
        <taxon>Xylariales</taxon>
        <taxon>Xylariaceae</taxon>
        <taxon>Xylaria</taxon>
    </lineage>
</organism>
<evidence type="ECO:0000313" key="9">
    <source>
        <dbReference type="Proteomes" id="UP000286045"/>
    </source>
</evidence>
<dbReference type="Pfam" id="PF07690">
    <property type="entry name" value="MFS_1"/>
    <property type="match status" value="1"/>
</dbReference>
<dbReference type="SUPFAM" id="SSF103473">
    <property type="entry name" value="MFS general substrate transporter"/>
    <property type="match status" value="2"/>
</dbReference>
<feature type="transmembrane region" description="Helical" evidence="7">
    <location>
        <begin position="221"/>
        <end position="239"/>
    </location>
</feature>
<dbReference type="PANTHER" id="PTHR23502:SF51">
    <property type="entry name" value="QUINIDINE RESISTANCE PROTEIN 1-RELATED"/>
    <property type="match status" value="1"/>
</dbReference>
<feature type="region of interest" description="Disordered" evidence="6">
    <location>
        <begin position="1"/>
        <end position="24"/>
    </location>
</feature>
<evidence type="ECO:0000256" key="2">
    <source>
        <dbReference type="ARBA" id="ARBA00022448"/>
    </source>
</evidence>
<dbReference type="EMBL" id="RYZI01000561">
    <property type="protein sequence ID" value="RWA04492.1"/>
    <property type="molecule type" value="Genomic_DNA"/>
</dbReference>
<evidence type="ECO:0000256" key="7">
    <source>
        <dbReference type="SAM" id="Phobius"/>
    </source>
</evidence>
<feature type="transmembrane region" description="Helical" evidence="7">
    <location>
        <begin position="306"/>
        <end position="326"/>
    </location>
</feature>
<feature type="transmembrane region" description="Helical" evidence="7">
    <location>
        <begin position="87"/>
        <end position="110"/>
    </location>
</feature>
<feature type="transmembrane region" description="Helical" evidence="7">
    <location>
        <begin position="56"/>
        <end position="75"/>
    </location>
</feature>
<dbReference type="GO" id="GO:0022857">
    <property type="term" value="F:transmembrane transporter activity"/>
    <property type="evidence" value="ECO:0007669"/>
    <property type="project" value="InterPro"/>
</dbReference>
<dbReference type="Proteomes" id="UP000286045">
    <property type="component" value="Unassembled WGS sequence"/>
</dbReference>
<name>A0A439CQW4_9PEZI</name>
<feature type="transmembrane region" description="Helical" evidence="7">
    <location>
        <begin position="245"/>
        <end position="271"/>
    </location>
</feature>
<evidence type="ECO:0000256" key="3">
    <source>
        <dbReference type="ARBA" id="ARBA00022692"/>
    </source>
</evidence>
<dbReference type="Gene3D" id="1.20.1720.10">
    <property type="entry name" value="Multidrug resistance protein D"/>
    <property type="match status" value="1"/>
</dbReference>
<keyword evidence="4 7" id="KW-1133">Transmembrane helix</keyword>
<dbReference type="InterPro" id="IPR011701">
    <property type="entry name" value="MFS"/>
</dbReference>
<protein>
    <recommendedName>
        <fullName evidence="10">Major facilitator superfamily (MFS) profile domain-containing protein</fullName>
    </recommendedName>
</protein>
<evidence type="ECO:0008006" key="10">
    <source>
        <dbReference type="Google" id="ProtNLM"/>
    </source>
</evidence>
<dbReference type="InterPro" id="IPR036259">
    <property type="entry name" value="MFS_trans_sf"/>
</dbReference>
<comment type="subcellular location">
    <subcellularLocation>
        <location evidence="1">Membrane</location>
        <topology evidence="1">Multi-pass membrane protein</topology>
    </subcellularLocation>
</comment>
<dbReference type="PANTHER" id="PTHR23502">
    <property type="entry name" value="MAJOR FACILITATOR SUPERFAMILY"/>
    <property type="match status" value="1"/>
</dbReference>
<dbReference type="STRING" id="363999.A0A439CQW4"/>